<reference evidence="3 4" key="1">
    <citation type="submission" date="2019-04" db="EMBL/GenBank/DDBJ databases">
        <title>Streptomyces piniterrae sp. nov., a heliquinomycin-producing actinomycete isolated from rhizosphere soil of Pinus yunnanensis.</title>
        <authorList>
            <person name="Zhuang X."/>
            <person name="Zhao J."/>
        </authorList>
    </citation>
    <scope>NUCLEOTIDE SEQUENCE [LARGE SCALE GENOMIC DNA]</scope>
    <source>
        <strain evidence="4">jys28</strain>
    </source>
</reference>
<comment type="caution">
    <text evidence="3">The sequence shown here is derived from an EMBL/GenBank/DDBJ whole genome shotgun (WGS) entry which is preliminary data.</text>
</comment>
<dbReference type="EMBL" id="SUMB01000002">
    <property type="protein sequence ID" value="TJZ57529.1"/>
    <property type="molecule type" value="Genomic_DNA"/>
</dbReference>
<dbReference type="CDD" id="cd05829">
    <property type="entry name" value="Sortase_F"/>
    <property type="match status" value="1"/>
</dbReference>
<evidence type="ECO:0000256" key="2">
    <source>
        <dbReference type="SAM" id="MobiDB-lite"/>
    </source>
</evidence>
<dbReference type="GO" id="GO:0016787">
    <property type="term" value="F:hydrolase activity"/>
    <property type="evidence" value="ECO:0007669"/>
    <property type="project" value="UniProtKB-KW"/>
</dbReference>
<evidence type="ECO:0000313" key="3">
    <source>
        <dbReference type="EMBL" id="TJZ57529.1"/>
    </source>
</evidence>
<dbReference type="Proteomes" id="UP000308697">
    <property type="component" value="Unassembled WGS sequence"/>
</dbReference>
<dbReference type="InterPro" id="IPR005754">
    <property type="entry name" value="Sortase"/>
</dbReference>
<dbReference type="OrthoDB" id="525039at2"/>
<dbReference type="Gene3D" id="2.40.260.10">
    <property type="entry name" value="Sortase"/>
    <property type="match status" value="1"/>
</dbReference>
<keyword evidence="4" id="KW-1185">Reference proteome</keyword>
<gene>
    <name evidence="3" type="ORF">FCH28_06660</name>
</gene>
<dbReference type="Pfam" id="PF04203">
    <property type="entry name" value="Sortase"/>
    <property type="match status" value="1"/>
</dbReference>
<feature type="region of interest" description="Disordered" evidence="2">
    <location>
        <begin position="52"/>
        <end position="80"/>
    </location>
</feature>
<feature type="compositionally biased region" description="Low complexity" evidence="2">
    <location>
        <begin position="12"/>
        <end position="24"/>
    </location>
</feature>
<sequence length="233" mass="24473">MVPQHQPRQPKPSRSAPTTAPTTRSLDHGLVWCAAAVLLGGFLVYNSVEVAEDPPPQDRPPKVASATPKAAARPVGPALPPSVPKRLIIPELAIDAPFAPLSIGPSGQLNAPPAGNNNLVGWYRDGVSPGERGSSIIAGHVDTKTGPGVFLQLSTLGPGSMLDVAREDGSTATFKVDSVETFSKADFPNDRVYADTPSAQLRLITCGGAYDHKARDYVDNVVVFAHLVSSKRA</sequence>
<name>A0A4U0NSG3_9ACTN</name>
<evidence type="ECO:0000313" key="4">
    <source>
        <dbReference type="Proteomes" id="UP000308697"/>
    </source>
</evidence>
<proteinExistence type="predicted"/>
<dbReference type="SUPFAM" id="SSF63817">
    <property type="entry name" value="Sortase"/>
    <property type="match status" value="1"/>
</dbReference>
<keyword evidence="1" id="KW-0378">Hydrolase</keyword>
<accession>A0A4U0NSG3</accession>
<evidence type="ECO:0000256" key="1">
    <source>
        <dbReference type="ARBA" id="ARBA00022801"/>
    </source>
</evidence>
<dbReference type="InterPro" id="IPR023365">
    <property type="entry name" value="Sortase_dom-sf"/>
</dbReference>
<protein>
    <submittedName>
        <fullName evidence="3">Class F sortase</fullName>
    </submittedName>
</protein>
<organism evidence="3 4">
    <name type="scientific">Streptomyces piniterrae</name>
    <dbReference type="NCBI Taxonomy" id="2571125"/>
    <lineage>
        <taxon>Bacteria</taxon>
        <taxon>Bacillati</taxon>
        <taxon>Actinomycetota</taxon>
        <taxon>Actinomycetes</taxon>
        <taxon>Kitasatosporales</taxon>
        <taxon>Streptomycetaceae</taxon>
        <taxon>Streptomyces</taxon>
    </lineage>
</organism>
<dbReference type="NCBIfam" id="NF033748">
    <property type="entry name" value="class_F_sortase"/>
    <property type="match status" value="1"/>
</dbReference>
<dbReference type="InterPro" id="IPR042001">
    <property type="entry name" value="Sortase_F"/>
</dbReference>
<dbReference type="AlphaFoldDB" id="A0A4U0NSG3"/>
<feature type="region of interest" description="Disordered" evidence="2">
    <location>
        <begin position="1"/>
        <end position="24"/>
    </location>
</feature>